<dbReference type="EMBL" id="NBSK02000005">
    <property type="protein sequence ID" value="KAJ0203018.1"/>
    <property type="molecule type" value="Genomic_DNA"/>
</dbReference>
<dbReference type="Gene3D" id="3.30.160.60">
    <property type="entry name" value="Classic Zinc Finger"/>
    <property type="match status" value="1"/>
</dbReference>
<dbReference type="InterPro" id="IPR013087">
    <property type="entry name" value="Znf_C2H2_type"/>
</dbReference>
<dbReference type="Pfam" id="PF12874">
    <property type="entry name" value="zf-met"/>
    <property type="match status" value="1"/>
</dbReference>
<keyword evidence="4" id="KW-1185">Reference proteome</keyword>
<dbReference type="PANTHER" id="PTHR47487">
    <property type="entry name" value="OS06G0651300 PROTEIN-RELATED"/>
    <property type="match status" value="1"/>
</dbReference>
<evidence type="ECO:0000313" key="4">
    <source>
        <dbReference type="Proteomes" id="UP000235145"/>
    </source>
</evidence>
<proteinExistence type="predicted"/>
<dbReference type="OrthoDB" id="10009287at2759"/>
<evidence type="ECO:0000259" key="2">
    <source>
        <dbReference type="Pfam" id="PF12874"/>
    </source>
</evidence>
<sequence length="237" mass="26695">MEFRFGGFDQLYRTPNFSHRAPEEGLLNGRSSGGGGGRSETFRDIEKKIIREEILAEEAERRRVLKAEVRKELMMEREMMAMQSSLGYSSSLMLEPPHSHHNWFHPAALHGESRELEVVSFKRVPQSPERKLFGPTLSGGSTELCYSSRKIGSELKCALCEVTATSERGFQEHLAGKKHKAKAACLITSHTGKTKNCVMESSLKSCKLGASDKKVVTKRKKHSKNLKRRRKSRGKTC</sequence>
<feature type="region of interest" description="Disordered" evidence="1">
    <location>
        <begin position="217"/>
        <end position="237"/>
    </location>
</feature>
<comment type="caution">
    <text evidence="3">The sequence shown here is derived from an EMBL/GenBank/DDBJ whole genome shotgun (WGS) entry which is preliminary data.</text>
</comment>
<feature type="region of interest" description="Disordered" evidence="1">
    <location>
        <begin position="19"/>
        <end position="40"/>
    </location>
</feature>
<protein>
    <recommendedName>
        <fullName evidence="2">C2H2-type domain-containing protein</fullName>
    </recommendedName>
</protein>
<dbReference type="InterPro" id="IPR036236">
    <property type="entry name" value="Znf_C2H2_sf"/>
</dbReference>
<name>A0A9R1VE26_LACSA</name>
<reference evidence="3 4" key="1">
    <citation type="journal article" date="2017" name="Nat. Commun.">
        <title>Genome assembly with in vitro proximity ligation data and whole-genome triplication in lettuce.</title>
        <authorList>
            <person name="Reyes-Chin-Wo S."/>
            <person name="Wang Z."/>
            <person name="Yang X."/>
            <person name="Kozik A."/>
            <person name="Arikit S."/>
            <person name="Song C."/>
            <person name="Xia L."/>
            <person name="Froenicke L."/>
            <person name="Lavelle D.O."/>
            <person name="Truco M.J."/>
            <person name="Xia R."/>
            <person name="Zhu S."/>
            <person name="Xu C."/>
            <person name="Xu H."/>
            <person name="Xu X."/>
            <person name="Cox K."/>
            <person name="Korf I."/>
            <person name="Meyers B.C."/>
            <person name="Michelmore R.W."/>
        </authorList>
    </citation>
    <scope>NUCLEOTIDE SEQUENCE [LARGE SCALE GENOMIC DNA]</scope>
    <source>
        <strain evidence="4">cv. Salinas</strain>
        <tissue evidence="3">Seedlings</tissue>
    </source>
</reference>
<feature type="domain" description="C2H2-type" evidence="2">
    <location>
        <begin position="157"/>
        <end position="179"/>
    </location>
</feature>
<organism evidence="3 4">
    <name type="scientific">Lactuca sativa</name>
    <name type="common">Garden lettuce</name>
    <dbReference type="NCBI Taxonomy" id="4236"/>
    <lineage>
        <taxon>Eukaryota</taxon>
        <taxon>Viridiplantae</taxon>
        <taxon>Streptophyta</taxon>
        <taxon>Embryophyta</taxon>
        <taxon>Tracheophyta</taxon>
        <taxon>Spermatophyta</taxon>
        <taxon>Magnoliopsida</taxon>
        <taxon>eudicotyledons</taxon>
        <taxon>Gunneridae</taxon>
        <taxon>Pentapetalae</taxon>
        <taxon>asterids</taxon>
        <taxon>campanulids</taxon>
        <taxon>Asterales</taxon>
        <taxon>Asteraceae</taxon>
        <taxon>Cichorioideae</taxon>
        <taxon>Cichorieae</taxon>
        <taxon>Lactucinae</taxon>
        <taxon>Lactuca</taxon>
    </lineage>
</organism>
<accession>A0A9R1VE26</accession>
<gene>
    <name evidence="3" type="ORF">LSAT_V11C500261140</name>
</gene>
<evidence type="ECO:0000313" key="3">
    <source>
        <dbReference type="EMBL" id="KAJ0203018.1"/>
    </source>
</evidence>
<evidence type="ECO:0000256" key="1">
    <source>
        <dbReference type="SAM" id="MobiDB-lite"/>
    </source>
</evidence>
<dbReference type="SUPFAM" id="SSF57667">
    <property type="entry name" value="beta-beta-alpha zinc fingers"/>
    <property type="match status" value="1"/>
</dbReference>
<dbReference type="AlphaFoldDB" id="A0A9R1VE26"/>
<dbReference type="PANTHER" id="PTHR47487:SF8">
    <property type="entry name" value="OS08G0270900 PROTEIN"/>
    <property type="match status" value="1"/>
</dbReference>
<dbReference type="Proteomes" id="UP000235145">
    <property type="component" value="Unassembled WGS sequence"/>
</dbReference>